<dbReference type="AlphaFoldDB" id="A0AA36NMF5"/>
<accession>A0AA36NMF5</accession>
<comment type="caution">
    <text evidence="2">The sequence shown here is derived from an EMBL/GenBank/DDBJ whole genome shotgun (WGS) entry which is preliminary data.</text>
</comment>
<dbReference type="EMBL" id="CAUJNA010003855">
    <property type="protein sequence ID" value="CAJ1411081.1"/>
    <property type="molecule type" value="Genomic_DNA"/>
</dbReference>
<sequence length="142" mass="16425">MEALDPLETDCFPGGCSWLWKARRHTRGESHAQETDAGPEPQKTTLECDEDGVPWFRRTNTCFEKDGEPFVSHFFTDKDLEGQVYKRGKSHFEDAIGVYPPRTFDRRLTTNIWQSTLAASMLEAGLRLTALMAREIWSRRER</sequence>
<evidence type="ECO:0000313" key="3">
    <source>
        <dbReference type="Proteomes" id="UP001178507"/>
    </source>
</evidence>
<protein>
    <submittedName>
        <fullName evidence="2">Uncharacterized protein</fullName>
    </submittedName>
</protein>
<gene>
    <name evidence="2" type="ORF">EVOR1521_LOCUS31747</name>
</gene>
<name>A0AA36NMF5_9DINO</name>
<dbReference type="Proteomes" id="UP001178507">
    <property type="component" value="Unassembled WGS sequence"/>
</dbReference>
<reference evidence="2" key="1">
    <citation type="submission" date="2023-08" db="EMBL/GenBank/DDBJ databases">
        <authorList>
            <person name="Chen Y."/>
            <person name="Shah S."/>
            <person name="Dougan E. K."/>
            <person name="Thang M."/>
            <person name="Chan C."/>
        </authorList>
    </citation>
    <scope>NUCLEOTIDE SEQUENCE</scope>
</reference>
<evidence type="ECO:0000313" key="2">
    <source>
        <dbReference type="EMBL" id="CAJ1411081.1"/>
    </source>
</evidence>
<organism evidence="2 3">
    <name type="scientific">Effrenium voratum</name>
    <dbReference type="NCBI Taxonomy" id="2562239"/>
    <lineage>
        <taxon>Eukaryota</taxon>
        <taxon>Sar</taxon>
        <taxon>Alveolata</taxon>
        <taxon>Dinophyceae</taxon>
        <taxon>Suessiales</taxon>
        <taxon>Symbiodiniaceae</taxon>
        <taxon>Effrenium</taxon>
    </lineage>
</organism>
<proteinExistence type="predicted"/>
<evidence type="ECO:0000256" key="1">
    <source>
        <dbReference type="SAM" id="MobiDB-lite"/>
    </source>
</evidence>
<keyword evidence="3" id="KW-1185">Reference proteome</keyword>
<feature type="region of interest" description="Disordered" evidence="1">
    <location>
        <begin position="28"/>
        <end position="47"/>
    </location>
</feature>